<keyword evidence="10" id="KW-0418">Kinase</keyword>
<evidence type="ECO:0000256" key="3">
    <source>
        <dbReference type="ARBA" id="ARBA00006402"/>
    </source>
</evidence>
<feature type="coiled-coil region" evidence="20">
    <location>
        <begin position="110"/>
        <end position="179"/>
    </location>
</feature>
<feature type="modified residue" description="Phosphohistidine" evidence="18">
    <location>
        <position position="635"/>
    </location>
</feature>
<evidence type="ECO:0000256" key="16">
    <source>
        <dbReference type="ARBA" id="ARBA00068150"/>
    </source>
</evidence>
<evidence type="ECO:0000259" key="21">
    <source>
        <dbReference type="PROSITE" id="PS50109"/>
    </source>
</evidence>
<evidence type="ECO:0000256" key="14">
    <source>
        <dbReference type="ARBA" id="ARBA00023136"/>
    </source>
</evidence>
<evidence type="ECO:0000256" key="8">
    <source>
        <dbReference type="ARBA" id="ARBA00022692"/>
    </source>
</evidence>
<keyword evidence="12" id="KW-1133">Transmembrane helix</keyword>
<keyword evidence="13" id="KW-0902">Two-component regulatory system</keyword>
<keyword evidence="14" id="KW-0472">Membrane</keyword>
<dbReference type="InterPro" id="IPR003661">
    <property type="entry name" value="HisK_dim/P_dom"/>
</dbReference>
<dbReference type="SMART" id="SM00387">
    <property type="entry name" value="HATPase_c"/>
    <property type="match status" value="1"/>
</dbReference>
<keyword evidence="20" id="KW-0175">Coiled coil</keyword>
<organism evidence="24 25">
    <name type="scientific">Paenibacillus sabuli</name>
    <dbReference type="NCBI Taxonomy" id="2772509"/>
    <lineage>
        <taxon>Bacteria</taxon>
        <taxon>Bacillati</taxon>
        <taxon>Bacillota</taxon>
        <taxon>Bacilli</taxon>
        <taxon>Bacillales</taxon>
        <taxon>Paenibacillaceae</taxon>
        <taxon>Paenibacillus</taxon>
    </lineage>
</organism>
<dbReference type="PRINTS" id="PR00344">
    <property type="entry name" value="BCTRLSENSOR"/>
</dbReference>
<dbReference type="InterPro" id="IPR008207">
    <property type="entry name" value="Sig_transdc_His_kin_Hpt_dom"/>
</dbReference>
<dbReference type="AlphaFoldDB" id="A0A927BY33"/>
<evidence type="ECO:0000313" key="25">
    <source>
        <dbReference type="Proteomes" id="UP000621560"/>
    </source>
</evidence>
<dbReference type="InterPro" id="IPR004358">
    <property type="entry name" value="Sig_transdc_His_kin-like_C"/>
</dbReference>
<comment type="caution">
    <text evidence="24">The sequence shown here is derived from an EMBL/GenBank/DDBJ whole genome shotgun (WGS) entry which is preliminary data.</text>
</comment>
<evidence type="ECO:0000256" key="4">
    <source>
        <dbReference type="ARBA" id="ARBA00012438"/>
    </source>
</evidence>
<dbReference type="CDD" id="cd17546">
    <property type="entry name" value="REC_hyHK_CKI1_RcsC-like"/>
    <property type="match status" value="1"/>
</dbReference>
<feature type="modified residue" description="4-aspartylphosphate" evidence="19">
    <location>
        <position position="486"/>
    </location>
</feature>
<evidence type="ECO:0000256" key="11">
    <source>
        <dbReference type="ARBA" id="ARBA00022840"/>
    </source>
</evidence>
<comment type="catalytic activity">
    <reaction evidence="1">
        <text>ATP + protein L-histidine = ADP + protein N-phospho-L-histidine.</text>
        <dbReference type="EC" id="2.7.13.3"/>
    </reaction>
</comment>
<comment type="subcellular location">
    <subcellularLocation>
        <location evidence="2">Cell membrane</location>
        <topology evidence="2">Multi-pass membrane protein</topology>
    </subcellularLocation>
</comment>
<dbReference type="PANTHER" id="PTHR45339">
    <property type="entry name" value="HYBRID SIGNAL TRANSDUCTION HISTIDINE KINASE J"/>
    <property type="match status" value="1"/>
</dbReference>
<keyword evidence="25" id="KW-1185">Reference proteome</keyword>
<evidence type="ECO:0000259" key="23">
    <source>
        <dbReference type="PROSITE" id="PS50894"/>
    </source>
</evidence>
<accession>A0A927BY33</accession>
<dbReference type="SUPFAM" id="SSF47226">
    <property type="entry name" value="Histidine-containing phosphotransfer domain, HPT domain"/>
    <property type="match status" value="1"/>
</dbReference>
<dbReference type="GO" id="GO:0005886">
    <property type="term" value="C:plasma membrane"/>
    <property type="evidence" value="ECO:0007669"/>
    <property type="project" value="UniProtKB-SubCell"/>
</dbReference>
<evidence type="ECO:0000256" key="6">
    <source>
        <dbReference type="ARBA" id="ARBA00022553"/>
    </source>
</evidence>
<dbReference type="InterPro" id="IPR036890">
    <property type="entry name" value="HATPase_C_sf"/>
</dbReference>
<dbReference type="Pfam" id="PF02518">
    <property type="entry name" value="HATPase_c"/>
    <property type="match status" value="1"/>
</dbReference>
<dbReference type="InterPro" id="IPR036641">
    <property type="entry name" value="HPT_dom_sf"/>
</dbReference>
<dbReference type="SUPFAM" id="SSF47384">
    <property type="entry name" value="Homodimeric domain of signal transducing histidine kinase"/>
    <property type="match status" value="1"/>
</dbReference>
<feature type="domain" description="Histidine kinase" evidence="21">
    <location>
        <begin position="186"/>
        <end position="407"/>
    </location>
</feature>
<dbReference type="CDD" id="cd00082">
    <property type="entry name" value="HisKA"/>
    <property type="match status" value="1"/>
</dbReference>
<dbReference type="PROSITE" id="PS50110">
    <property type="entry name" value="RESPONSE_REGULATORY"/>
    <property type="match status" value="1"/>
</dbReference>
<comment type="similarity">
    <text evidence="3">In the N-terminal section; belongs to the phytochrome family.</text>
</comment>
<evidence type="ECO:0000256" key="5">
    <source>
        <dbReference type="ARBA" id="ARBA00022475"/>
    </source>
</evidence>
<gene>
    <name evidence="24" type="ORF">IDH44_22780</name>
</gene>
<evidence type="ECO:0000256" key="18">
    <source>
        <dbReference type="PROSITE-ProRule" id="PRU00110"/>
    </source>
</evidence>
<dbReference type="CDD" id="cd16922">
    <property type="entry name" value="HATPase_EvgS-ArcB-TorS-like"/>
    <property type="match status" value="1"/>
</dbReference>
<evidence type="ECO:0000259" key="22">
    <source>
        <dbReference type="PROSITE" id="PS50110"/>
    </source>
</evidence>
<evidence type="ECO:0000256" key="1">
    <source>
        <dbReference type="ARBA" id="ARBA00000085"/>
    </source>
</evidence>
<dbReference type="InterPro" id="IPR036097">
    <property type="entry name" value="HisK_dim/P_sf"/>
</dbReference>
<dbReference type="Gene3D" id="1.10.287.130">
    <property type="match status" value="1"/>
</dbReference>
<keyword evidence="8" id="KW-0812">Transmembrane</keyword>
<keyword evidence="9" id="KW-0547">Nucleotide-binding</keyword>
<dbReference type="Gene3D" id="3.40.50.2300">
    <property type="match status" value="1"/>
</dbReference>
<proteinExistence type="inferred from homology"/>
<dbReference type="Pfam" id="PF00072">
    <property type="entry name" value="Response_reg"/>
    <property type="match status" value="1"/>
</dbReference>
<evidence type="ECO:0000256" key="13">
    <source>
        <dbReference type="ARBA" id="ARBA00023012"/>
    </source>
</evidence>
<dbReference type="RefSeq" id="WP_190921133.1">
    <property type="nucleotide sequence ID" value="NZ_JACXIZ010000049.1"/>
</dbReference>
<dbReference type="InterPro" id="IPR011006">
    <property type="entry name" value="CheY-like_superfamily"/>
</dbReference>
<dbReference type="EMBL" id="JACXIZ010000049">
    <property type="protein sequence ID" value="MBD2848031.1"/>
    <property type="molecule type" value="Genomic_DNA"/>
</dbReference>
<dbReference type="Gene3D" id="1.20.120.160">
    <property type="entry name" value="HPT domain"/>
    <property type="match status" value="1"/>
</dbReference>
<evidence type="ECO:0000256" key="19">
    <source>
        <dbReference type="PROSITE-ProRule" id="PRU00169"/>
    </source>
</evidence>
<evidence type="ECO:0000256" key="17">
    <source>
        <dbReference type="ARBA" id="ARBA00074306"/>
    </source>
</evidence>
<evidence type="ECO:0000256" key="12">
    <source>
        <dbReference type="ARBA" id="ARBA00022989"/>
    </source>
</evidence>
<name>A0A927BY33_9BACL</name>
<evidence type="ECO:0000256" key="7">
    <source>
        <dbReference type="ARBA" id="ARBA00022679"/>
    </source>
</evidence>
<sequence length="697" mass="78923">MEEDQGNVISLLCDNRGKITRIIRDDLKLADRIDKSRGLFSAMDELNTVKFRDFLEELSRKQAVFNWEINLNLPEKTELFYMNGGLFEDHILLVGSTYSTSYSYFYDELMKINNQQMVSLRDTIKKLSQEMVQKLEQELKNYDEFSALNNEMVSLQRELAKTNIELKLAKENAENANRTKSIFLATMSHEIRTPMNGIIASTELLSQSELDEAQQKTVSIILNSGNLLLSIINDILDLSKIEAGEMILDRKEFYLQPAVQNVMQLLQARADEQMNRMSYYLDPQISQLLRGDVNRISQIMVNLVGNSIKFTTSGEIEIRWFMVADSGVKQRLRCEVRDTGIGISAENSKKLFQPFYQVDQSYTQPQSSTGLGLSITKRLVEMMNGSIGVVSEKGVGSTFWIEIELEKAEVPAGEIVAPRSAFKSQHKLAQKNLDTVILLAEDNVVNQQISMLQLQQLGFTNVLVARNGEEAVRMWEQQKPGIVLMDNQMPVMDGFEATGKIRELESAACAGERVPIISITANAMKGDRDRSLQAGMDDYITKPVQLEKLREMLNLWLPEWKSEAEKRALNGEPNEEELIHLETIQDIVASPWDEEDLAMLRQLFEMYQQDTPAKLAMLARSVEAGDLTLSEQTAHDIKSASLSIGMAVLADVASAIERRAKVRTIGGYSELLEYLQRLYEHSCDKFADMIALRSGEQ</sequence>
<dbReference type="Pfam" id="PF01627">
    <property type="entry name" value="Hpt"/>
    <property type="match status" value="1"/>
</dbReference>
<keyword evidence="7" id="KW-0808">Transferase</keyword>
<keyword evidence="5" id="KW-1003">Cell membrane</keyword>
<dbReference type="Gene3D" id="3.30.565.10">
    <property type="entry name" value="Histidine kinase-like ATPase, C-terminal domain"/>
    <property type="match status" value="1"/>
</dbReference>
<dbReference type="InterPro" id="IPR003594">
    <property type="entry name" value="HATPase_dom"/>
</dbReference>
<evidence type="ECO:0000256" key="9">
    <source>
        <dbReference type="ARBA" id="ARBA00022741"/>
    </source>
</evidence>
<dbReference type="SMART" id="SM00448">
    <property type="entry name" value="REC"/>
    <property type="match status" value="1"/>
</dbReference>
<dbReference type="Pfam" id="PF00512">
    <property type="entry name" value="HisKA"/>
    <property type="match status" value="1"/>
</dbReference>
<dbReference type="SMART" id="SM00388">
    <property type="entry name" value="HisKA"/>
    <property type="match status" value="1"/>
</dbReference>
<dbReference type="GO" id="GO:0000155">
    <property type="term" value="F:phosphorelay sensor kinase activity"/>
    <property type="evidence" value="ECO:0007669"/>
    <property type="project" value="InterPro"/>
</dbReference>
<reference evidence="24" key="1">
    <citation type="submission" date="2020-09" db="EMBL/GenBank/DDBJ databases">
        <title>A novel bacterium of genus Paenibacillus, isolated from South China Sea.</title>
        <authorList>
            <person name="Huang H."/>
            <person name="Mo K."/>
            <person name="Hu Y."/>
        </authorList>
    </citation>
    <scope>NUCLEOTIDE SEQUENCE</scope>
    <source>
        <strain evidence="24">IB182496</strain>
    </source>
</reference>
<dbReference type="PROSITE" id="PS50894">
    <property type="entry name" value="HPT"/>
    <property type="match status" value="1"/>
</dbReference>
<feature type="domain" description="HPt" evidence="23">
    <location>
        <begin position="596"/>
        <end position="689"/>
    </location>
</feature>
<dbReference type="SUPFAM" id="SSF52172">
    <property type="entry name" value="CheY-like"/>
    <property type="match status" value="1"/>
</dbReference>
<keyword evidence="6 19" id="KW-0597">Phosphoprotein</keyword>
<feature type="domain" description="Response regulatory" evidence="22">
    <location>
        <begin position="436"/>
        <end position="557"/>
    </location>
</feature>
<dbReference type="FunFam" id="1.10.287.130:FF:000002">
    <property type="entry name" value="Two-component osmosensing histidine kinase"/>
    <property type="match status" value="1"/>
</dbReference>
<dbReference type="Proteomes" id="UP000621560">
    <property type="component" value="Unassembled WGS sequence"/>
</dbReference>
<dbReference type="EC" id="2.7.13.3" evidence="4"/>
<dbReference type="InterPro" id="IPR005467">
    <property type="entry name" value="His_kinase_dom"/>
</dbReference>
<dbReference type="SUPFAM" id="SSF55874">
    <property type="entry name" value="ATPase domain of HSP90 chaperone/DNA topoisomerase II/histidine kinase"/>
    <property type="match status" value="1"/>
</dbReference>
<dbReference type="InterPro" id="IPR001789">
    <property type="entry name" value="Sig_transdc_resp-reg_receiver"/>
</dbReference>
<dbReference type="PROSITE" id="PS50109">
    <property type="entry name" value="HIS_KIN"/>
    <property type="match status" value="1"/>
</dbReference>
<comment type="subunit">
    <text evidence="15">At low DSF concentrations, interacts with RpfF.</text>
</comment>
<evidence type="ECO:0000313" key="24">
    <source>
        <dbReference type="EMBL" id="MBD2848031.1"/>
    </source>
</evidence>
<evidence type="ECO:0000256" key="10">
    <source>
        <dbReference type="ARBA" id="ARBA00022777"/>
    </source>
</evidence>
<dbReference type="PANTHER" id="PTHR45339:SF1">
    <property type="entry name" value="HYBRID SIGNAL TRANSDUCTION HISTIDINE KINASE J"/>
    <property type="match status" value="1"/>
</dbReference>
<evidence type="ECO:0000256" key="15">
    <source>
        <dbReference type="ARBA" id="ARBA00064003"/>
    </source>
</evidence>
<keyword evidence="11" id="KW-0067">ATP-binding</keyword>
<dbReference type="FunFam" id="3.30.565.10:FF:000010">
    <property type="entry name" value="Sensor histidine kinase RcsC"/>
    <property type="match status" value="1"/>
</dbReference>
<dbReference type="GO" id="GO:0005524">
    <property type="term" value="F:ATP binding"/>
    <property type="evidence" value="ECO:0007669"/>
    <property type="project" value="UniProtKB-KW"/>
</dbReference>
<evidence type="ECO:0000256" key="2">
    <source>
        <dbReference type="ARBA" id="ARBA00004651"/>
    </source>
</evidence>
<evidence type="ECO:0000256" key="20">
    <source>
        <dbReference type="SAM" id="Coils"/>
    </source>
</evidence>
<protein>
    <recommendedName>
        <fullName evidence="17">Circadian input-output histidine kinase CikA</fullName>
        <ecNumber evidence="4">2.7.13.3</ecNumber>
    </recommendedName>
    <alternativeName>
        <fullName evidence="16">Sensory/regulatory protein RpfC</fullName>
    </alternativeName>
</protein>